<organism evidence="2 3">
    <name type="scientific">Clostridium frigidicarnis</name>
    <dbReference type="NCBI Taxonomy" id="84698"/>
    <lineage>
        <taxon>Bacteria</taxon>
        <taxon>Bacillati</taxon>
        <taxon>Bacillota</taxon>
        <taxon>Clostridia</taxon>
        <taxon>Eubacteriales</taxon>
        <taxon>Clostridiaceae</taxon>
        <taxon>Clostridium</taxon>
    </lineage>
</organism>
<reference evidence="2 3" key="1">
    <citation type="submission" date="2016-10" db="EMBL/GenBank/DDBJ databases">
        <authorList>
            <person name="de Groot N.N."/>
        </authorList>
    </citation>
    <scope>NUCLEOTIDE SEQUENCE [LARGE SCALE GENOMIC DNA]</scope>
    <source>
        <strain evidence="2 3">DSM 12271</strain>
    </source>
</reference>
<feature type="transmembrane region" description="Helical" evidence="1">
    <location>
        <begin position="214"/>
        <end position="236"/>
    </location>
</feature>
<keyword evidence="3" id="KW-1185">Reference proteome</keyword>
<dbReference type="AlphaFoldDB" id="A0A1I0YDC1"/>
<dbReference type="RefSeq" id="WP_090040786.1">
    <property type="nucleotide sequence ID" value="NZ_FOKI01000012.1"/>
</dbReference>
<sequence>MKCNQKVKYIFIVFFSIILSMTLHVMASNYSTTPKVANWSFFVEFLGLSLTLILWYLIAFGSIAFIFYRFEDRLPGVGSIKGLRYGISISILWLGGMIEGVSLSGNLLINEFFTGICDAIPILLMGLLLGKFTTKENNIENTVSSNRRFLSIFIFSTVFLVGRYLCYFTNIIKSGYQSSPYFTFIWTLLMGACIGVTYLLLGKVTKSSSAFLSATKFGIIIFGVNWTVFIIFIPFIFKGTLIGSIIRIVSDILLVILSCYISEFLDKFIVKKD</sequence>
<proteinExistence type="predicted"/>
<evidence type="ECO:0000313" key="3">
    <source>
        <dbReference type="Proteomes" id="UP000198619"/>
    </source>
</evidence>
<gene>
    <name evidence="2" type="ORF">SAMN04488528_101230</name>
</gene>
<accession>A0A1I0YDC1</accession>
<name>A0A1I0YDC1_9CLOT</name>
<dbReference type="STRING" id="84698.SAMN04488528_101230"/>
<feature type="transmembrane region" description="Helical" evidence="1">
    <location>
        <begin position="82"/>
        <end position="101"/>
    </location>
</feature>
<keyword evidence="1" id="KW-0812">Transmembrane</keyword>
<dbReference type="EMBL" id="FOKI01000012">
    <property type="protein sequence ID" value="SFB10203.1"/>
    <property type="molecule type" value="Genomic_DNA"/>
</dbReference>
<keyword evidence="1" id="KW-1133">Transmembrane helix</keyword>
<keyword evidence="1" id="KW-0472">Membrane</keyword>
<protein>
    <submittedName>
        <fullName evidence="2">Uncharacterized protein</fullName>
    </submittedName>
</protein>
<feature type="transmembrane region" description="Helical" evidence="1">
    <location>
        <begin position="149"/>
        <end position="172"/>
    </location>
</feature>
<feature type="transmembrane region" description="Helical" evidence="1">
    <location>
        <begin position="242"/>
        <end position="262"/>
    </location>
</feature>
<feature type="transmembrane region" description="Helical" evidence="1">
    <location>
        <begin position="7"/>
        <end position="27"/>
    </location>
</feature>
<evidence type="ECO:0000256" key="1">
    <source>
        <dbReference type="SAM" id="Phobius"/>
    </source>
</evidence>
<feature type="transmembrane region" description="Helical" evidence="1">
    <location>
        <begin position="107"/>
        <end position="129"/>
    </location>
</feature>
<feature type="transmembrane region" description="Helical" evidence="1">
    <location>
        <begin position="47"/>
        <end position="70"/>
    </location>
</feature>
<feature type="transmembrane region" description="Helical" evidence="1">
    <location>
        <begin position="184"/>
        <end position="202"/>
    </location>
</feature>
<dbReference type="OrthoDB" id="2962700at2"/>
<evidence type="ECO:0000313" key="2">
    <source>
        <dbReference type="EMBL" id="SFB10203.1"/>
    </source>
</evidence>
<dbReference type="Proteomes" id="UP000198619">
    <property type="component" value="Unassembled WGS sequence"/>
</dbReference>